<proteinExistence type="predicted"/>
<dbReference type="SUPFAM" id="SSF51197">
    <property type="entry name" value="Clavaminate synthase-like"/>
    <property type="match status" value="1"/>
</dbReference>
<dbReference type="Pfam" id="PF05721">
    <property type="entry name" value="PhyH"/>
    <property type="match status" value="1"/>
</dbReference>
<protein>
    <submittedName>
        <fullName evidence="2">Phytanoyl-CoA dioxygenase family protein</fullName>
    </submittedName>
</protein>
<dbReference type="PANTHER" id="PTHR20883">
    <property type="entry name" value="PHYTANOYL-COA DIOXYGENASE DOMAIN CONTAINING 1"/>
    <property type="match status" value="1"/>
</dbReference>
<evidence type="ECO:0000313" key="2">
    <source>
        <dbReference type="EMBL" id="MFL9844036.1"/>
    </source>
</evidence>
<sequence>MIQQADATTPSFRKSENLFAIRTFFIEIPQALPILFNESFKNLISTIFGNNFFIIKSIYFDKPGKSNWFVSYHQDLSISVTNKNKISGFGPWTVKQGYYGVQPPVSILENIYTVRIHLDDTDINNGALKILPKSHLKGVKRLENKINIDNEVVCEVSKGGIMLMKPLLMHSSSKTTNDKNRRVIHIEFSADSLPKPLEWAEKIPLPCPI</sequence>
<dbReference type="Gene3D" id="2.60.120.620">
    <property type="entry name" value="q2cbj1_9rhob like domain"/>
    <property type="match status" value="1"/>
</dbReference>
<keyword evidence="2" id="KW-0223">Dioxygenase</keyword>
<accession>A0ABW8YY05</accession>
<comment type="cofactor">
    <cofactor evidence="1">
        <name>Fe(2+)</name>
        <dbReference type="ChEBI" id="CHEBI:29033"/>
    </cofactor>
</comment>
<organism evidence="2 3">
    <name type="scientific">Flavobacterium rhizosphaerae</name>
    <dbReference type="NCBI Taxonomy" id="3163298"/>
    <lineage>
        <taxon>Bacteria</taxon>
        <taxon>Pseudomonadati</taxon>
        <taxon>Bacteroidota</taxon>
        <taxon>Flavobacteriia</taxon>
        <taxon>Flavobacteriales</taxon>
        <taxon>Flavobacteriaceae</taxon>
        <taxon>Flavobacterium</taxon>
    </lineage>
</organism>
<dbReference type="PANTHER" id="PTHR20883:SF48">
    <property type="entry name" value="ECTOINE DIOXYGENASE"/>
    <property type="match status" value="1"/>
</dbReference>
<reference evidence="2 3" key="1">
    <citation type="submission" date="2024-06" db="EMBL/GenBank/DDBJ databases">
        <authorList>
            <person name="Kaempfer P."/>
            <person name="Viver T."/>
        </authorList>
    </citation>
    <scope>NUCLEOTIDE SEQUENCE [LARGE SCALE GENOMIC DNA]</scope>
    <source>
        <strain evidence="2 3">ST-119</strain>
    </source>
</reference>
<name>A0ABW8YY05_9FLAO</name>
<dbReference type="RefSeq" id="WP_408084330.1">
    <property type="nucleotide sequence ID" value="NZ_JBELPZ010000004.1"/>
</dbReference>
<evidence type="ECO:0000313" key="3">
    <source>
        <dbReference type="Proteomes" id="UP001629156"/>
    </source>
</evidence>
<dbReference type="GO" id="GO:0051213">
    <property type="term" value="F:dioxygenase activity"/>
    <property type="evidence" value="ECO:0007669"/>
    <property type="project" value="UniProtKB-KW"/>
</dbReference>
<gene>
    <name evidence="2" type="ORF">ABS766_06355</name>
</gene>
<dbReference type="EMBL" id="JBELPZ010000004">
    <property type="protein sequence ID" value="MFL9844036.1"/>
    <property type="molecule type" value="Genomic_DNA"/>
</dbReference>
<comment type="caution">
    <text evidence="2">The sequence shown here is derived from an EMBL/GenBank/DDBJ whole genome shotgun (WGS) entry which is preliminary data.</text>
</comment>
<keyword evidence="3" id="KW-1185">Reference proteome</keyword>
<evidence type="ECO:0000256" key="1">
    <source>
        <dbReference type="ARBA" id="ARBA00001954"/>
    </source>
</evidence>
<dbReference type="InterPro" id="IPR008775">
    <property type="entry name" value="Phytyl_CoA_dOase-like"/>
</dbReference>
<dbReference type="Proteomes" id="UP001629156">
    <property type="component" value="Unassembled WGS sequence"/>
</dbReference>
<keyword evidence="2" id="KW-0560">Oxidoreductase</keyword>